<evidence type="ECO:0000259" key="4">
    <source>
        <dbReference type="Pfam" id="PF00464"/>
    </source>
</evidence>
<sequence>MPDNFTTLFFTLQSSLPNEAVYDKEKPRVTLPKKLNSPLEAVDSEIADIIEHEKTRQWKGLELISSENYTSLFIDMAESLCQKRALEAFQLDPAKWGVNVQPLSGSPADFQTDTKKISAVSNFFETMPYRLNESTGYINYDQLEKSATLFRPNLIVAGASAYAHLYDYAHIRKAGEDFIIYHSIKLVVLARLDDNKVDCF</sequence>
<dbReference type="AlphaFoldDB" id="M5W6V2"/>
<protein>
    <recommendedName>
        <fullName evidence="4">Serine hydroxymethyltransferase-like domain-containing protein</fullName>
    </recommendedName>
</protein>
<dbReference type="Gene3D" id="3.40.640.10">
    <property type="entry name" value="Type I PLP-dependent aspartate aminotransferase-like (Major domain)"/>
    <property type="match status" value="2"/>
</dbReference>
<evidence type="ECO:0000313" key="5">
    <source>
        <dbReference type="EMBL" id="ONI01920.1"/>
    </source>
</evidence>
<feature type="domain" description="Serine hydroxymethyltransferase-like" evidence="4">
    <location>
        <begin position="39"/>
        <end position="71"/>
    </location>
</feature>
<dbReference type="InterPro" id="IPR015424">
    <property type="entry name" value="PyrdxlP-dep_Trfase"/>
</dbReference>
<dbReference type="GO" id="GO:0035999">
    <property type="term" value="P:tetrahydrofolate interconversion"/>
    <property type="evidence" value="ECO:0007669"/>
    <property type="project" value="UniProtKB-UniPathway"/>
</dbReference>
<dbReference type="GO" id="GO:0004372">
    <property type="term" value="F:glycine hydroxymethyltransferase activity"/>
    <property type="evidence" value="ECO:0007669"/>
    <property type="project" value="UniProtKB-EC"/>
</dbReference>
<dbReference type="EMBL" id="CM007656">
    <property type="protein sequence ID" value="ONI01920.1"/>
    <property type="molecule type" value="Genomic_DNA"/>
</dbReference>
<dbReference type="InterPro" id="IPR039429">
    <property type="entry name" value="SHMT-like_dom"/>
</dbReference>
<dbReference type="InterPro" id="IPR049943">
    <property type="entry name" value="Ser_HO-MeTrfase-like"/>
</dbReference>
<dbReference type="Gramene" id="ONI01920">
    <property type="protein sequence ID" value="ONI01920"/>
    <property type="gene ID" value="PRUPE_6G167300"/>
</dbReference>
<keyword evidence="6" id="KW-1185">Reference proteome</keyword>
<dbReference type="eggNOG" id="KOG2467">
    <property type="taxonomic scope" value="Eukaryota"/>
</dbReference>
<dbReference type="InterPro" id="IPR015421">
    <property type="entry name" value="PyrdxlP-dep_Trfase_major"/>
</dbReference>
<evidence type="ECO:0000256" key="2">
    <source>
        <dbReference type="ARBA" id="ARBA00001933"/>
    </source>
</evidence>
<dbReference type="InterPro" id="IPR015422">
    <property type="entry name" value="PyrdxlP-dep_Trfase_small"/>
</dbReference>
<dbReference type="UniPathway" id="UPA00193"/>
<evidence type="ECO:0000256" key="1">
    <source>
        <dbReference type="ARBA" id="ARBA00001528"/>
    </source>
</evidence>
<dbReference type="Gene3D" id="3.90.1150.10">
    <property type="entry name" value="Aspartate Aminotransferase, domain 1"/>
    <property type="match status" value="1"/>
</dbReference>
<organism evidence="5 6">
    <name type="scientific">Prunus persica</name>
    <name type="common">Peach</name>
    <name type="synonym">Amygdalus persica</name>
    <dbReference type="NCBI Taxonomy" id="3760"/>
    <lineage>
        <taxon>Eukaryota</taxon>
        <taxon>Viridiplantae</taxon>
        <taxon>Streptophyta</taxon>
        <taxon>Embryophyta</taxon>
        <taxon>Tracheophyta</taxon>
        <taxon>Spermatophyta</taxon>
        <taxon>Magnoliopsida</taxon>
        <taxon>eudicotyledons</taxon>
        <taxon>Gunneridae</taxon>
        <taxon>Pentapetalae</taxon>
        <taxon>rosids</taxon>
        <taxon>fabids</taxon>
        <taxon>Rosales</taxon>
        <taxon>Rosaceae</taxon>
        <taxon>Amygdaloideae</taxon>
        <taxon>Amygdaleae</taxon>
        <taxon>Prunus</taxon>
    </lineage>
</organism>
<keyword evidence="3" id="KW-0663">Pyridoxal phosphate</keyword>
<dbReference type="SUPFAM" id="SSF53383">
    <property type="entry name" value="PLP-dependent transferases"/>
    <property type="match status" value="1"/>
</dbReference>
<name>M5W6V2_PRUPE</name>
<gene>
    <name evidence="5" type="ORF">PRUPE_6G167300</name>
</gene>
<proteinExistence type="predicted"/>
<dbReference type="Pfam" id="PF00464">
    <property type="entry name" value="SHMT"/>
    <property type="match status" value="2"/>
</dbReference>
<dbReference type="OMA" id="SNFFETM"/>
<comment type="catalytic activity">
    <reaction evidence="1">
        <text>(6R)-5,10-methylene-5,6,7,8-tetrahydrofolate + glycine + H2O = (6S)-5,6,7,8-tetrahydrofolate + L-serine</text>
        <dbReference type="Rhea" id="RHEA:15481"/>
        <dbReference type="ChEBI" id="CHEBI:15377"/>
        <dbReference type="ChEBI" id="CHEBI:15636"/>
        <dbReference type="ChEBI" id="CHEBI:33384"/>
        <dbReference type="ChEBI" id="CHEBI:57305"/>
        <dbReference type="ChEBI" id="CHEBI:57453"/>
        <dbReference type="EC" id="2.1.2.1"/>
    </reaction>
</comment>
<dbReference type="PANTHER" id="PTHR11680:SF61">
    <property type="entry name" value="SERINE HYDROXYMETHYLTRANSFERASE 1, MITOCHONDRIAL"/>
    <property type="match status" value="1"/>
</dbReference>
<dbReference type="PANTHER" id="PTHR11680">
    <property type="entry name" value="SERINE HYDROXYMETHYLTRANSFERASE"/>
    <property type="match status" value="1"/>
</dbReference>
<comment type="cofactor">
    <cofactor evidence="2">
        <name>pyridoxal 5'-phosphate</name>
        <dbReference type="ChEBI" id="CHEBI:597326"/>
    </cofactor>
</comment>
<evidence type="ECO:0000256" key="3">
    <source>
        <dbReference type="ARBA" id="ARBA00022898"/>
    </source>
</evidence>
<dbReference type="STRING" id="3760.M5W6V2"/>
<feature type="domain" description="Serine hydroxymethyltransferase-like" evidence="4">
    <location>
        <begin position="110"/>
        <end position="181"/>
    </location>
</feature>
<reference evidence="5 6" key="1">
    <citation type="journal article" date="2013" name="Nat. Genet.">
        <title>The high-quality draft genome of peach (Prunus persica) identifies unique patterns of genetic diversity, domestication and genome evolution.</title>
        <authorList>
            <consortium name="International Peach Genome Initiative"/>
            <person name="Verde I."/>
            <person name="Abbott A.G."/>
            <person name="Scalabrin S."/>
            <person name="Jung S."/>
            <person name="Shu S."/>
            <person name="Marroni F."/>
            <person name="Zhebentyayeva T."/>
            <person name="Dettori M.T."/>
            <person name="Grimwood J."/>
            <person name="Cattonaro F."/>
            <person name="Zuccolo A."/>
            <person name="Rossini L."/>
            <person name="Jenkins J."/>
            <person name="Vendramin E."/>
            <person name="Meisel L.A."/>
            <person name="Decroocq V."/>
            <person name="Sosinski B."/>
            <person name="Prochnik S."/>
            <person name="Mitros T."/>
            <person name="Policriti A."/>
            <person name="Cipriani G."/>
            <person name="Dondini L."/>
            <person name="Ficklin S."/>
            <person name="Goodstein D.M."/>
            <person name="Xuan P."/>
            <person name="Del Fabbro C."/>
            <person name="Aramini V."/>
            <person name="Copetti D."/>
            <person name="Gonzalez S."/>
            <person name="Horner D.S."/>
            <person name="Falchi R."/>
            <person name="Lucas S."/>
            <person name="Mica E."/>
            <person name="Maldonado J."/>
            <person name="Lazzari B."/>
            <person name="Bielenberg D."/>
            <person name="Pirona R."/>
            <person name="Miculan M."/>
            <person name="Barakat A."/>
            <person name="Testolin R."/>
            <person name="Stella A."/>
            <person name="Tartarini S."/>
            <person name="Tonutti P."/>
            <person name="Arus P."/>
            <person name="Orellana A."/>
            <person name="Wells C."/>
            <person name="Main D."/>
            <person name="Vizzotto G."/>
            <person name="Silva H."/>
            <person name="Salamini F."/>
            <person name="Schmutz J."/>
            <person name="Morgante M."/>
            <person name="Rokhsar D.S."/>
        </authorList>
    </citation>
    <scope>NUCLEOTIDE SEQUENCE [LARGE SCALE GENOMIC DNA]</scope>
    <source>
        <strain evidence="6">cv. Nemared</strain>
    </source>
</reference>
<dbReference type="Proteomes" id="UP000006882">
    <property type="component" value="Chromosome G6"/>
</dbReference>
<dbReference type="HOGENOM" id="CLU_1368239_0_0_1"/>
<accession>M5W6V2</accession>
<evidence type="ECO:0000313" key="6">
    <source>
        <dbReference type="Proteomes" id="UP000006882"/>
    </source>
</evidence>